<dbReference type="GO" id="GO:0005886">
    <property type="term" value="C:plasma membrane"/>
    <property type="evidence" value="ECO:0007669"/>
    <property type="project" value="TreeGrafter"/>
</dbReference>
<feature type="coiled-coil region" evidence="1">
    <location>
        <begin position="63"/>
        <end position="97"/>
    </location>
</feature>
<dbReference type="Gene3D" id="1.20.120.520">
    <property type="entry name" value="nmb1532 protein domain like"/>
    <property type="match status" value="1"/>
</dbReference>
<dbReference type="Pfam" id="PF01814">
    <property type="entry name" value="Hemerythrin"/>
    <property type="match status" value="1"/>
</dbReference>
<keyword evidence="1" id="KW-0175">Coiled coil</keyword>
<sequence length="186" mass="22088">MHSLLEKLHKDHINLDQVLTLLSSQLDHFYAGRESNFDLKIELMEYLEAYADQGHDPLENRIFNVAKRRMGEQRELLERLQSQHEGLEQLTKQFRQSLENILQGGVMTREELEVQGREYIALQRQHLDLEESEVFPVVDRVMTEEDWREVMADLPTYDDPVFDAPDKIRFHNLFEYLSQAEERDDA</sequence>
<feature type="domain" description="Hemerythrin-like" evidence="2">
    <location>
        <begin position="4"/>
        <end position="137"/>
    </location>
</feature>
<dbReference type="EMBL" id="MPRJ01000013">
    <property type="protein sequence ID" value="OOZ37278.1"/>
    <property type="molecule type" value="Genomic_DNA"/>
</dbReference>
<keyword evidence="4" id="KW-1185">Reference proteome</keyword>
<dbReference type="RefSeq" id="WP_078486063.1">
    <property type="nucleotide sequence ID" value="NZ_MPRJ01000013.1"/>
</dbReference>
<dbReference type="InterPro" id="IPR012312">
    <property type="entry name" value="Hemerythrin-like"/>
</dbReference>
<dbReference type="OrthoDB" id="7349010at2"/>
<dbReference type="PANTHER" id="PTHR39966">
    <property type="entry name" value="BLL2471 PROTEIN-RELATED"/>
    <property type="match status" value="1"/>
</dbReference>
<dbReference type="PANTHER" id="PTHR39966:SF1">
    <property type="entry name" value="HEMERYTHRIN-LIKE DOMAIN-CONTAINING PROTEIN"/>
    <property type="match status" value="1"/>
</dbReference>
<proteinExistence type="predicted"/>
<name>A0A1T2KWP6_9GAMM</name>
<accession>A0A1T2KWP6</accession>
<organism evidence="3 4">
    <name type="scientific">Solemya velesiana gill symbiont</name>
    <dbReference type="NCBI Taxonomy" id="1918948"/>
    <lineage>
        <taxon>Bacteria</taxon>
        <taxon>Pseudomonadati</taxon>
        <taxon>Pseudomonadota</taxon>
        <taxon>Gammaproteobacteria</taxon>
        <taxon>sulfur-oxidizing symbionts</taxon>
    </lineage>
</organism>
<evidence type="ECO:0000256" key="1">
    <source>
        <dbReference type="SAM" id="Coils"/>
    </source>
</evidence>
<dbReference type="Proteomes" id="UP000190896">
    <property type="component" value="Unassembled WGS sequence"/>
</dbReference>
<dbReference type="AlphaFoldDB" id="A0A1T2KWP6"/>
<reference evidence="3 4" key="1">
    <citation type="submission" date="2016-11" db="EMBL/GenBank/DDBJ databases">
        <title>Mixed transmission modes and dynamic genome evolution in an obligate animal-bacterial symbiosis.</title>
        <authorList>
            <person name="Russell S.L."/>
            <person name="Corbett-Detig R.B."/>
            <person name="Cavanaugh C.M."/>
        </authorList>
    </citation>
    <scope>NUCLEOTIDE SEQUENCE [LARGE SCALE GENOMIC DNA]</scope>
    <source>
        <strain evidence="3">Se-Cadez</strain>
    </source>
</reference>
<protein>
    <recommendedName>
        <fullName evidence="2">Hemerythrin-like domain-containing protein</fullName>
    </recommendedName>
</protein>
<comment type="caution">
    <text evidence="3">The sequence shown here is derived from an EMBL/GenBank/DDBJ whole genome shotgun (WGS) entry which is preliminary data.</text>
</comment>
<evidence type="ECO:0000259" key="2">
    <source>
        <dbReference type="Pfam" id="PF01814"/>
    </source>
</evidence>
<gene>
    <name evidence="3" type="ORF">BOW51_03100</name>
</gene>
<evidence type="ECO:0000313" key="4">
    <source>
        <dbReference type="Proteomes" id="UP000190896"/>
    </source>
</evidence>
<evidence type="ECO:0000313" key="3">
    <source>
        <dbReference type="EMBL" id="OOZ37278.1"/>
    </source>
</evidence>